<dbReference type="InterPro" id="IPR048684">
    <property type="entry name" value="COG4_C"/>
</dbReference>
<dbReference type="PANTHER" id="PTHR24016:SF0">
    <property type="entry name" value="CONSERVED OLIGOMERIC GOLGI COMPLEX SUBUNIT 4"/>
    <property type="match status" value="1"/>
</dbReference>
<dbReference type="Gene3D" id="1.10.287.1060">
    <property type="entry name" value="ESAT-6-like"/>
    <property type="match status" value="1"/>
</dbReference>
<keyword evidence="5" id="KW-0653">Protein transport</keyword>
<evidence type="ECO:0000256" key="2">
    <source>
        <dbReference type="ARBA" id="ARBA00009215"/>
    </source>
</evidence>
<feature type="domain" description="COG4 transport protein middle alpha-helical bundle" evidence="10">
    <location>
        <begin position="176"/>
        <end position="512"/>
    </location>
</feature>
<dbReference type="Proteomes" id="UP000035680">
    <property type="component" value="Unassembled WGS sequence"/>
</dbReference>
<evidence type="ECO:0000313" key="11">
    <source>
        <dbReference type="Proteomes" id="UP000035680"/>
    </source>
</evidence>
<evidence type="ECO:0000259" key="10">
    <source>
        <dbReference type="SMART" id="SM00762"/>
    </source>
</evidence>
<feature type="coiled-coil region" evidence="9">
    <location>
        <begin position="11"/>
        <end position="38"/>
    </location>
</feature>
<dbReference type="GO" id="GO:0015031">
    <property type="term" value="P:protein transport"/>
    <property type="evidence" value="ECO:0007669"/>
    <property type="project" value="UniProtKB-KW"/>
</dbReference>
<evidence type="ECO:0000256" key="9">
    <source>
        <dbReference type="SAM" id="Coils"/>
    </source>
</evidence>
<reference evidence="11" key="1">
    <citation type="submission" date="2014-07" db="EMBL/GenBank/DDBJ databases">
        <authorList>
            <person name="Martin A.A"/>
            <person name="De Silva N."/>
        </authorList>
    </citation>
    <scope>NUCLEOTIDE SEQUENCE</scope>
</reference>
<reference evidence="12" key="2">
    <citation type="submission" date="2015-08" db="UniProtKB">
        <authorList>
            <consortium name="WormBaseParasite"/>
        </authorList>
    </citation>
    <scope>IDENTIFICATION</scope>
</reference>
<dbReference type="InterPro" id="IPR048680">
    <property type="entry name" value="COG4_N"/>
</dbReference>
<protein>
    <recommendedName>
        <fullName evidence="3">Conserved oligomeric Golgi complex subunit 4</fullName>
    </recommendedName>
    <alternativeName>
        <fullName evidence="8">Component of oligomeric Golgi complex 4</fullName>
    </alternativeName>
</protein>
<keyword evidence="6" id="KW-0333">Golgi apparatus</keyword>
<dbReference type="GO" id="GO:0000139">
    <property type="term" value="C:Golgi membrane"/>
    <property type="evidence" value="ECO:0007669"/>
    <property type="project" value="UniProtKB-SubCell"/>
</dbReference>
<keyword evidence="4" id="KW-0813">Transport</keyword>
<evidence type="ECO:0000256" key="7">
    <source>
        <dbReference type="ARBA" id="ARBA00023136"/>
    </source>
</evidence>
<dbReference type="SMART" id="SM00762">
    <property type="entry name" value="Cog4"/>
    <property type="match status" value="1"/>
</dbReference>
<evidence type="ECO:0000256" key="5">
    <source>
        <dbReference type="ARBA" id="ARBA00022927"/>
    </source>
</evidence>
<sequence length="797" mass="92049">MDSLELLYSQLPNLRRDLQIKQNEEEELRNEINAIIKSFVTVNNQNASNIFNNNCNILSQDLTTIEVLSSQLTNKLKSVSQLADSISCRVSTLDITKTRIVDCLQRISDLNDLKSCEEIIPNLLQKSEYEEVCEHLRKFLTLDSKVFKIGANKLEFTSTSKCGFADDSLNFSYKVLQQSLEQMKKIAISELDDGLEKYDVQKVERFTKLLPKINEHKTGIEKFSIYLKREVSKIGVEQKNVLYKLLTDPNHAQNIRFTDVVTNILEGIAAIFDKYFPILINNYGVDYTIMCIENVQDECDVQMKEVLTKFETTKDVKEKVKLINSVILDGHKKTNTKDESDKLNAKQLESIFSDIIMMNNKVGLYWKFMKKKINDADAKNADDIKNCNEELTKEDIELRLLDFEKIRKERQHKIDDLCHRSKFSVQMQSLMGEYVLMEQYYMTESIKKAIEYDNLEDDSVVSSIVDDVFFIVRKSVRRSITSTSVDCICALLNNATTLLEIEYCEHLNKIIKAGYPSNLMAEAYKTAQNAYIAIKNGKNSSNDSGIERQKQQYLIALNNFKKSAESLEVLSNGLKDDFKNHLTGLSSLDDNKLKNTLDQFDDLIRRFDNFSLLAVKKLCSSSLKPKIKSNVEEYLDIEHVLEERDFNEFEANDPFIEHFIVKLDAMLSRFENILLEENYKALIKEACIEVLGQFKKIIFKCSFNRFGGMQLDKEFRQLISYMTDISGWQIRDLAQEMSHITTLLNSETVDEAVDFYDTLTYDSLASASRKLTRDDLKKILNLRVDLNKELIKNIPVY</sequence>
<evidence type="ECO:0000313" key="12">
    <source>
        <dbReference type="WBParaSite" id="SVE_1001200.1"/>
    </source>
</evidence>
<dbReference type="STRING" id="75913.A0A0K0FLY5"/>
<dbReference type="Pfam" id="PF20662">
    <property type="entry name" value="COG4_C"/>
    <property type="match status" value="1"/>
</dbReference>
<dbReference type="InterPro" id="IPR013167">
    <property type="entry name" value="COG4_M"/>
</dbReference>
<evidence type="ECO:0000256" key="3">
    <source>
        <dbReference type="ARBA" id="ARBA00020975"/>
    </source>
</evidence>
<dbReference type="InterPro" id="IPR048682">
    <property type="entry name" value="COG4"/>
</dbReference>
<dbReference type="Pfam" id="PF20663">
    <property type="entry name" value="COG4_N"/>
    <property type="match status" value="1"/>
</dbReference>
<dbReference type="AlphaFoldDB" id="A0A0K0FLY5"/>
<dbReference type="Gene3D" id="1.20.58.1970">
    <property type="match status" value="1"/>
</dbReference>
<organism evidence="11 12">
    <name type="scientific">Strongyloides venezuelensis</name>
    <name type="common">Threadworm</name>
    <dbReference type="NCBI Taxonomy" id="75913"/>
    <lineage>
        <taxon>Eukaryota</taxon>
        <taxon>Metazoa</taxon>
        <taxon>Ecdysozoa</taxon>
        <taxon>Nematoda</taxon>
        <taxon>Chromadorea</taxon>
        <taxon>Rhabditida</taxon>
        <taxon>Tylenchina</taxon>
        <taxon>Panagrolaimomorpha</taxon>
        <taxon>Strongyloidoidea</taxon>
        <taxon>Strongyloididae</taxon>
        <taxon>Strongyloides</taxon>
    </lineage>
</organism>
<evidence type="ECO:0000256" key="6">
    <source>
        <dbReference type="ARBA" id="ARBA00023034"/>
    </source>
</evidence>
<evidence type="ECO:0000256" key="4">
    <source>
        <dbReference type="ARBA" id="ARBA00022448"/>
    </source>
</evidence>
<keyword evidence="11" id="KW-1185">Reference proteome</keyword>
<dbReference type="GO" id="GO:0007030">
    <property type="term" value="P:Golgi organization"/>
    <property type="evidence" value="ECO:0007669"/>
    <property type="project" value="TreeGrafter"/>
</dbReference>
<evidence type="ECO:0000256" key="1">
    <source>
        <dbReference type="ARBA" id="ARBA00004395"/>
    </source>
</evidence>
<accession>A0A0K0FLY5</accession>
<dbReference type="GO" id="GO:0006890">
    <property type="term" value="P:retrograde vesicle-mediated transport, Golgi to endoplasmic reticulum"/>
    <property type="evidence" value="ECO:0007669"/>
    <property type="project" value="TreeGrafter"/>
</dbReference>
<dbReference type="Pfam" id="PF08318">
    <property type="entry name" value="COG4_m"/>
    <property type="match status" value="1"/>
</dbReference>
<dbReference type="GO" id="GO:0017119">
    <property type="term" value="C:Golgi transport complex"/>
    <property type="evidence" value="ECO:0007669"/>
    <property type="project" value="TreeGrafter"/>
</dbReference>
<dbReference type="WBParaSite" id="SVE_1001200.1">
    <property type="protein sequence ID" value="SVE_1001200.1"/>
    <property type="gene ID" value="SVE_1001200"/>
</dbReference>
<proteinExistence type="inferred from homology"/>
<dbReference type="PANTHER" id="PTHR24016">
    <property type="entry name" value="CONSERVED OLIGOMERIC GOLGI COMPLEX SUBUNIT 4"/>
    <property type="match status" value="1"/>
</dbReference>
<name>A0A0K0FLY5_STRVS</name>
<evidence type="ECO:0000256" key="8">
    <source>
        <dbReference type="ARBA" id="ARBA00031340"/>
    </source>
</evidence>
<keyword evidence="9" id="KW-0175">Coiled coil</keyword>
<comment type="similarity">
    <text evidence="2">Belongs to the COG4 family.</text>
</comment>
<comment type="subcellular location">
    <subcellularLocation>
        <location evidence="1">Golgi apparatus membrane</location>
        <topology evidence="1">Peripheral membrane protein</topology>
    </subcellularLocation>
</comment>
<keyword evidence="7" id="KW-0472">Membrane</keyword>